<accession>A0A9J7AM37</accession>
<protein>
    <submittedName>
        <fullName evidence="2">Uncharacterized protein</fullName>
    </submittedName>
</protein>
<gene>
    <name evidence="2" type="ORF">NUH88_12390</name>
</gene>
<feature type="region of interest" description="Disordered" evidence="1">
    <location>
        <begin position="27"/>
        <end position="50"/>
    </location>
</feature>
<evidence type="ECO:0000313" key="2">
    <source>
        <dbReference type="EMBL" id="UUX48214.1"/>
    </source>
</evidence>
<feature type="compositionally biased region" description="Basic and acidic residues" evidence="1">
    <location>
        <begin position="27"/>
        <end position="44"/>
    </location>
</feature>
<sequence>MSNEPDFENRNRGSVLQRLGMQELEKFHFSEKTDGSDERRREPVSETACPEHPLGQDLFFVLWNSHRS</sequence>
<name>A0A9J7AM37_9PROT</name>
<evidence type="ECO:0000313" key="3">
    <source>
        <dbReference type="Proteomes" id="UP001060336"/>
    </source>
</evidence>
<dbReference type="AlphaFoldDB" id="A0A9J7AM37"/>
<keyword evidence="3" id="KW-1185">Reference proteome</keyword>
<evidence type="ECO:0000256" key="1">
    <source>
        <dbReference type="SAM" id="MobiDB-lite"/>
    </source>
</evidence>
<organism evidence="2 3">
    <name type="scientific">Nisaea acidiphila</name>
    <dbReference type="NCBI Taxonomy" id="1862145"/>
    <lineage>
        <taxon>Bacteria</taxon>
        <taxon>Pseudomonadati</taxon>
        <taxon>Pseudomonadota</taxon>
        <taxon>Alphaproteobacteria</taxon>
        <taxon>Rhodospirillales</taxon>
        <taxon>Thalassobaculaceae</taxon>
        <taxon>Nisaea</taxon>
    </lineage>
</organism>
<dbReference type="Proteomes" id="UP001060336">
    <property type="component" value="Chromosome"/>
</dbReference>
<dbReference type="KEGG" id="naci:NUH88_12390"/>
<dbReference type="RefSeq" id="WP_257766722.1">
    <property type="nucleotide sequence ID" value="NZ_CP102480.1"/>
</dbReference>
<proteinExistence type="predicted"/>
<reference evidence="2" key="1">
    <citation type="submission" date="2022-08" db="EMBL/GenBank/DDBJ databases">
        <title>Nisaea acidiphila sp. nov., isolated from a marine algal debris and emended description of the genus Nisaea Urios et al. 2008.</title>
        <authorList>
            <person name="Kwon K."/>
        </authorList>
    </citation>
    <scope>NUCLEOTIDE SEQUENCE</scope>
    <source>
        <strain evidence="2">MEBiC11861</strain>
    </source>
</reference>
<dbReference type="EMBL" id="CP102480">
    <property type="protein sequence ID" value="UUX48214.1"/>
    <property type="molecule type" value="Genomic_DNA"/>
</dbReference>